<dbReference type="SUPFAM" id="SSF52047">
    <property type="entry name" value="RNI-like"/>
    <property type="match status" value="1"/>
</dbReference>
<dbReference type="GO" id="GO:0005523">
    <property type="term" value="F:tropomyosin binding"/>
    <property type="evidence" value="ECO:0007669"/>
    <property type="project" value="InterPro"/>
</dbReference>
<dbReference type="GO" id="GO:0030239">
    <property type="term" value="P:myofibril assembly"/>
    <property type="evidence" value="ECO:0007669"/>
    <property type="project" value="TreeGrafter"/>
</dbReference>
<accession>A0A8S1C0W5</accession>
<dbReference type="PANTHER" id="PTHR10901:SF6">
    <property type="entry name" value="TROPOMODULIN, ISOFORM N"/>
    <property type="match status" value="1"/>
</dbReference>
<dbReference type="GO" id="GO:0005856">
    <property type="term" value="C:cytoskeleton"/>
    <property type="evidence" value="ECO:0007669"/>
    <property type="project" value="UniProtKB-SubCell"/>
</dbReference>
<gene>
    <name evidence="4" type="ORF">CLODIP_2_CD03354</name>
</gene>
<evidence type="ECO:0008006" key="6">
    <source>
        <dbReference type="Google" id="ProtNLM"/>
    </source>
</evidence>
<dbReference type="AlphaFoldDB" id="A0A8S1C0W5"/>
<name>A0A8S1C0W5_9INSE</name>
<dbReference type="Pfam" id="PF03250">
    <property type="entry name" value="Tropomodulin"/>
    <property type="match status" value="1"/>
</dbReference>
<keyword evidence="5" id="KW-1185">Reference proteome</keyword>
<keyword evidence="2" id="KW-0963">Cytoplasm</keyword>
<dbReference type="OrthoDB" id="2163268at2759"/>
<dbReference type="EMBL" id="CADEPI010000004">
    <property type="protein sequence ID" value="CAB3360763.1"/>
    <property type="molecule type" value="Genomic_DNA"/>
</dbReference>
<dbReference type="FunFam" id="3.80.10.10:FF:000099">
    <property type="entry name" value="Tropomodulin, isoform C"/>
    <property type="match status" value="1"/>
</dbReference>
<evidence type="ECO:0000313" key="5">
    <source>
        <dbReference type="Proteomes" id="UP000494165"/>
    </source>
</evidence>
<dbReference type="GO" id="GO:0030016">
    <property type="term" value="C:myofibril"/>
    <property type="evidence" value="ECO:0007669"/>
    <property type="project" value="TreeGrafter"/>
</dbReference>
<dbReference type="InterPro" id="IPR032675">
    <property type="entry name" value="LRR_dom_sf"/>
</dbReference>
<organism evidence="4 5">
    <name type="scientific">Cloeon dipterum</name>
    <dbReference type="NCBI Taxonomy" id="197152"/>
    <lineage>
        <taxon>Eukaryota</taxon>
        <taxon>Metazoa</taxon>
        <taxon>Ecdysozoa</taxon>
        <taxon>Arthropoda</taxon>
        <taxon>Hexapoda</taxon>
        <taxon>Insecta</taxon>
        <taxon>Pterygota</taxon>
        <taxon>Palaeoptera</taxon>
        <taxon>Ephemeroptera</taxon>
        <taxon>Pisciforma</taxon>
        <taxon>Baetidae</taxon>
        <taxon>Cloeon</taxon>
    </lineage>
</organism>
<dbReference type="GO" id="GO:0007015">
    <property type="term" value="P:actin filament organization"/>
    <property type="evidence" value="ECO:0007669"/>
    <property type="project" value="TreeGrafter"/>
</dbReference>
<protein>
    <recommendedName>
        <fullName evidence="6">Tropomodulin</fullName>
    </recommendedName>
</protein>
<reference evidence="4 5" key="1">
    <citation type="submission" date="2020-04" db="EMBL/GenBank/DDBJ databases">
        <authorList>
            <person name="Alioto T."/>
            <person name="Alioto T."/>
            <person name="Gomez Garrido J."/>
        </authorList>
    </citation>
    <scope>NUCLEOTIDE SEQUENCE [LARGE SCALE GENOMIC DNA]</scope>
</reference>
<proteinExistence type="predicted"/>
<dbReference type="Proteomes" id="UP000494165">
    <property type="component" value="Unassembled WGS sequence"/>
</dbReference>
<dbReference type="InterPro" id="IPR004934">
    <property type="entry name" value="TMOD"/>
</dbReference>
<keyword evidence="3" id="KW-0206">Cytoskeleton</keyword>
<evidence type="ECO:0000256" key="3">
    <source>
        <dbReference type="ARBA" id="ARBA00023212"/>
    </source>
</evidence>
<comment type="subcellular location">
    <subcellularLocation>
        <location evidence="1">Cytoplasm</location>
        <location evidence="1">Cytoskeleton</location>
    </subcellularLocation>
</comment>
<sequence>MTSSSKSNMKRMNTKDMEEYAEMDMDELLAQLSSDEINMLAREVDPDDNTMPPSLRCGYFCDKEPTGPLDRHKLIDHINKQAIETPDKPEAQPYVAGTVRGKKWVPPVCEKTAELEEQINIDLGDEYETALSGASQEEIIDLAAILGFHSMMNQDQYHASLLNKGQPIGMGWDGITKASQPKAFPNEPPNLTNPEETIKRVKEDDHTLKEVNWNNIKNISDEKFVQLFEALASNTHLEILSLTNTGLADRHTNLLADSLEKNSTLRVLNLETNFISPAGMVTLLKSLLTTKSVEEFRGSNQRSQVLGNKIEMQITEIVEQNISLLRLGLHLEYNDARHRVAAHLQRNLDRNRLRRTGRLSRNLLIGYLTSKKSFEN</sequence>
<dbReference type="GO" id="GO:0051694">
    <property type="term" value="P:pointed-end actin filament capping"/>
    <property type="evidence" value="ECO:0007669"/>
    <property type="project" value="InterPro"/>
</dbReference>
<dbReference type="SMART" id="SM00368">
    <property type="entry name" value="LRR_RI"/>
    <property type="match status" value="2"/>
</dbReference>
<evidence type="ECO:0000256" key="2">
    <source>
        <dbReference type="ARBA" id="ARBA00022490"/>
    </source>
</evidence>
<dbReference type="PANTHER" id="PTHR10901">
    <property type="entry name" value="TROPOMODULIN"/>
    <property type="match status" value="1"/>
</dbReference>
<dbReference type="Gene3D" id="3.80.10.10">
    <property type="entry name" value="Ribonuclease Inhibitor"/>
    <property type="match status" value="1"/>
</dbReference>
<evidence type="ECO:0000256" key="1">
    <source>
        <dbReference type="ARBA" id="ARBA00004245"/>
    </source>
</evidence>
<comment type="caution">
    <text evidence="4">The sequence shown here is derived from an EMBL/GenBank/DDBJ whole genome shotgun (WGS) entry which is preliminary data.</text>
</comment>
<evidence type="ECO:0000313" key="4">
    <source>
        <dbReference type="EMBL" id="CAB3360763.1"/>
    </source>
</evidence>